<protein>
    <submittedName>
        <fullName evidence="8">Ribonuclease J</fullName>
    </submittedName>
</protein>
<dbReference type="Proteomes" id="UP001203512">
    <property type="component" value="Unassembled WGS sequence"/>
</dbReference>
<evidence type="ECO:0000259" key="7">
    <source>
        <dbReference type="SMART" id="SM00849"/>
    </source>
</evidence>
<evidence type="ECO:0000256" key="5">
    <source>
        <dbReference type="ARBA" id="ARBA00022839"/>
    </source>
</evidence>
<keyword evidence="5" id="KW-0269">Exonuclease</keyword>
<sequence length="545" mass="58392">MTPKDELLFLALGGSGEIGMNVNLYGCQGKWVMVDLGLTFADPAYPGVELVLPDLSFIEERREDLLGIVLTHGHEDHIGAIPYLAADLGVPLYATPFTAGLIRLKLEEEGLTSEVELNVIDNEGSFALGPFGFRYVPLAHSIPEGNAVLIDTPHGRVFHTGDWKIDEKPVLGQPSTPEELTAIGDEGVLALVCDSTNVFNPEASGSEGDVREGLMQTITGAKGRVLVTTFASNAARLQTLGEVANAVGRKLCVAGRSLDRIISTARTAGYLKDFPPTVDWDDAMALPRNEVMIIATGGQGEARAALSRIAFDSHPIKLDTGDLVVFSSKQIPGNEIAIGRIQNALAAKGVLMVTDRQAEVHVSGHPGRPELEAMYRWVRPQILLPVHGERRHMAEQARLGLSSGVPSAIVQSNGDLLRLAPNGPEIIGHEATGRLVLDGDVILPADGSTMNERRKVALHGQISVAVALDRKGKLMGEPALRTQGVPVEEDKAAFLAEAADEAAEAVGKGSQEEEALRERVRLAVRRTATRWTGKKPVVDVLLIRA</sequence>
<evidence type="ECO:0000256" key="3">
    <source>
        <dbReference type="ARBA" id="ARBA00022801"/>
    </source>
</evidence>
<evidence type="ECO:0000313" key="8">
    <source>
        <dbReference type="EMBL" id="MCK0532017.1"/>
    </source>
</evidence>
<reference evidence="8 9" key="1">
    <citation type="submission" date="2022-04" db="EMBL/GenBank/DDBJ databases">
        <authorList>
            <person name="Huq M.A."/>
        </authorList>
    </citation>
    <scope>NUCLEOTIDE SEQUENCE [LARGE SCALE GENOMIC DNA]</scope>
    <source>
        <strain evidence="8 9">MAH-33</strain>
    </source>
</reference>
<evidence type="ECO:0000256" key="1">
    <source>
        <dbReference type="ARBA" id="ARBA00022722"/>
    </source>
</evidence>
<organism evidence="8 9">
    <name type="scientific">Sphingobium agri</name>
    <dbReference type="NCBI Taxonomy" id="2933566"/>
    <lineage>
        <taxon>Bacteria</taxon>
        <taxon>Pseudomonadati</taxon>
        <taxon>Pseudomonadota</taxon>
        <taxon>Alphaproteobacteria</taxon>
        <taxon>Sphingomonadales</taxon>
        <taxon>Sphingomonadaceae</taxon>
        <taxon>Sphingobium</taxon>
    </lineage>
</organism>
<feature type="domain" description="Metallo-beta-lactamase" evidence="7">
    <location>
        <begin position="19"/>
        <end position="214"/>
    </location>
</feature>
<proteinExistence type="predicted"/>
<gene>
    <name evidence="8" type="ORF">MU848_10540</name>
</gene>
<evidence type="ECO:0000256" key="2">
    <source>
        <dbReference type="ARBA" id="ARBA00022723"/>
    </source>
</evidence>
<dbReference type="RefSeq" id="WP_201513467.1">
    <property type="nucleotide sequence ID" value="NZ_JALKHS010000007.1"/>
</dbReference>
<keyword evidence="3" id="KW-0378">Hydrolase</keyword>
<dbReference type="Pfam" id="PF07521">
    <property type="entry name" value="RMMBL"/>
    <property type="match status" value="1"/>
</dbReference>
<comment type="caution">
    <text evidence="8">The sequence shown here is derived from an EMBL/GenBank/DDBJ whole genome shotgun (WGS) entry which is preliminary data.</text>
</comment>
<keyword evidence="1" id="KW-0540">Nuclease</keyword>
<keyword evidence="2" id="KW-0479">Metal-binding</keyword>
<dbReference type="SUPFAM" id="SSF56281">
    <property type="entry name" value="Metallo-hydrolase/oxidoreductase"/>
    <property type="match status" value="1"/>
</dbReference>
<dbReference type="PANTHER" id="PTHR43694">
    <property type="entry name" value="RIBONUCLEASE J"/>
    <property type="match status" value="1"/>
</dbReference>
<evidence type="ECO:0000256" key="4">
    <source>
        <dbReference type="ARBA" id="ARBA00022833"/>
    </source>
</evidence>
<name>A0ABT0DYK8_9SPHN</name>
<dbReference type="SMART" id="SM00849">
    <property type="entry name" value="Lactamase_B"/>
    <property type="match status" value="1"/>
</dbReference>
<dbReference type="Pfam" id="PF17770">
    <property type="entry name" value="RNase_J_C"/>
    <property type="match status" value="1"/>
</dbReference>
<dbReference type="InterPro" id="IPR042173">
    <property type="entry name" value="RNase_J_2"/>
</dbReference>
<dbReference type="Pfam" id="PF22505">
    <property type="entry name" value="RNase_J_b_CASP"/>
    <property type="match status" value="1"/>
</dbReference>
<keyword evidence="4" id="KW-0862">Zinc</keyword>
<evidence type="ECO:0000313" key="9">
    <source>
        <dbReference type="Proteomes" id="UP001203512"/>
    </source>
</evidence>
<keyword evidence="9" id="KW-1185">Reference proteome</keyword>
<dbReference type="InterPro" id="IPR001279">
    <property type="entry name" value="Metallo-B-lactamas"/>
</dbReference>
<dbReference type="Gene3D" id="3.40.50.10710">
    <property type="entry name" value="Metallo-hydrolase/oxidoreductase"/>
    <property type="match status" value="1"/>
</dbReference>
<dbReference type="Pfam" id="PF00753">
    <property type="entry name" value="Lactamase_B"/>
    <property type="match status" value="1"/>
</dbReference>
<dbReference type="Gene3D" id="3.10.20.580">
    <property type="match status" value="1"/>
</dbReference>
<dbReference type="PANTHER" id="PTHR43694:SF1">
    <property type="entry name" value="RIBONUCLEASE J"/>
    <property type="match status" value="1"/>
</dbReference>
<dbReference type="CDD" id="cd07714">
    <property type="entry name" value="RNaseJ_MBL-fold"/>
    <property type="match status" value="1"/>
</dbReference>
<keyword evidence="6" id="KW-0694">RNA-binding</keyword>
<dbReference type="EMBL" id="JALKHS010000007">
    <property type="protein sequence ID" value="MCK0532017.1"/>
    <property type="molecule type" value="Genomic_DNA"/>
</dbReference>
<dbReference type="Gene3D" id="3.60.15.10">
    <property type="entry name" value="Ribonuclease Z/Hydroxyacylglutathione hydrolase-like"/>
    <property type="match status" value="1"/>
</dbReference>
<dbReference type="InterPro" id="IPR041636">
    <property type="entry name" value="RNase_J_C"/>
</dbReference>
<dbReference type="InterPro" id="IPR036866">
    <property type="entry name" value="RibonucZ/Hydroxyglut_hydro"/>
</dbReference>
<dbReference type="InterPro" id="IPR055132">
    <property type="entry name" value="RNase_J_b_CASP"/>
</dbReference>
<evidence type="ECO:0000256" key="6">
    <source>
        <dbReference type="ARBA" id="ARBA00022884"/>
    </source>
</evidence>
<dbReference type="InterPro" id="IPR011108">
    <property type="entry name" value="RMMBL"/>
</dbReference>
<accession>A0ABT0DYK8</accession>